<dbReference type="PANTHER" id="PTHR33053">
    <property type="entry name" value="PROTEIN, PUTATIVE-RELATED"/>
    <property type="match status" value="1"/>
</dbReference>
<reference evidence="1 2" key="1">
    <citation type="submission" date="2019-08" db="EMBL/GenBank/DDBJ databases">
        <title>The genome of the soybean aphid Biotype 1, its phylome, world population structure and adaptation to the North American continent.</title>
        <authorList>
            <person name="Giordano R."/>
            <person name="Donthu R.K."/>
            <person name="Hernandez A.G."/>
            <person name="Wright C.L."/>
            <person name="Zimin A.V."/>
        </authorList>
    </citation>
    <scope>NUCLEOTIDE SEQUENCE [LARGE SCALE GENOMIC DNA]</scope>
    <source>
        <tissue evidence="1">Whole aphids</tissue>
    </source>
</reference>
<keyword evidence="2" id="KW-1185">Reference proteome</keyword>
<organism evidence="1 2">
    <name type="scientific">Aphis glycines</name>
    <name type="common">Soybean aphid</name>
    <dbReference type="NCBI Taxonomy" id="307491"/>
    <lineage>
        <taxon>Eukaryota</taxon>
        <taxon>Metazoa</taxon>
        <taxon>Ecdysozoa</taxon>
        <taxon>Arthropoda</taxon>
        <taxon>Hexapoda</taxon>
        <taxon>Insecta</taxon>
        <taxon>Pterygota</taxon>
        <taxon>Neoptera</taxon>
        <taxon>Paraneoptera</taxon>
        <taxon>Hemiptera</taxon>
        <taxon>Sternorrhyncha</taxon>
        <taxon>Aphidomorpha</taxon>
        <taxon>Aphidoidea</taxon>
        <taxon>Aphididae</taxon>
        <taxon>Aphidini</taxon>
        <taxon>Aphis</taxon>
        <taxon>Aphis</taxon>
    </lineage>
</organism>
<proteinExistence type="predicted"/>
<dbReference type="OrthoDB" id="6595630at2759"/>
<protein>
    <submittedName>
        <fullName evidence="1">Uncharacterized protein</fullName>
    </submittedName>
</protein>
<gene>
    <name evidence="1" type="ORF">AGLY_006765</name>
</gene>
<name>A0A6G0TQR2_APHGL</name>
<dbReference type="PANTHER" id="PTHR33053:SF9">
    <property type="entry name" value="AGAP000105-PA"/>
    <property type="match status" value="1"/>
</dbReference>
<dbReference type="Proteomes" id="UP000475862">
    <property type="component" value="Unassembled WGS sequence"/>
</dbReference>
<dbReference type="EMBL" id="VYZN01000019">
    <property type="protein sequence ID" value="KAE9536958.1"/>
    <property type="molecule type" value="Genomic_DNA"/>
</dbReference>
<dbReference type="AlphaFoldDB" id="A0A6G0TQR2"/>
<accession>A0A6G0TQR2</accession>
<sequence length="655" mass="74209">MYKRVSITNAFGEFVEVVVVVKCVSVPLKLVYYEKYFAFQFSDLFAHCFLCDLILIKIRGGPGMFKNPLVQMRIHAACHKFNEAPESHDESEKPMTNLLNNAKCSNRGYNSFNVSSIDFEALPSEECIKSSDEILSNEVEFILSNITSDSECSSAESTVSDVPLIKDANSEQPQESPYSIQHNVTHNCLSDLLRGLKDTVPGLTSTLPSDARTLLKTSKTKFCSKNVSPGKYIHIGLEKQLKRIISGPFQDSIYSFKLIINIDGISIFKSSNIQVLPILFGILSDINELQNKVFPIGLYCGKGKPLDMDSYLEEFVNEVNNLSEKGILHQSEKTIPVKVVAFCYDASAKADILGIKSFSRYNSCTRCVVKGETSNNRRIFTDLDYVLKTNEDFHNWSDTEFRKTKTLLTKIPGLQFNNSFVLDIMHLVYLGVTRTMILTWSTGNIPHKLSSKLCLRLSSLLVEYRSCVPIEINRKPRELKLLLRWKATEFRTFLLYLGPVVLKSVLTSKKYENFLTLHFAVTILLSSKMCKDSAIMQDRYYSVLLKTLFFCIVKTLSLIIFTLMTLITEMTEITDDSGITSNFTLETISAFQFENYLQKIKSMVRGYNKPAEQICNRLGECFLLENYFETPRQSSLPKISHIHCDGPLLSNCCGP</sequence>
<comment type="caution">
    <text evidence="1">The sequence shown here is derived from an EMBL/GenBank/DDBJ whole genome shotgun (WGS) entry which is preliminary data.</text>
</comment>
<evidence type="ECO:0000313" key="1">
    <source>
        <dbReference type="EMBL" id="KAE9536958.1"/>
    </source>
</evidence>
<evidence type="ECO:0000313" key="2">
    <source>
        <dbReference type="Proteomes" id="UP000475862"/>
    </source>
</evidence>